<accession>A0A1F8CQW1</accession>
<reference evidence="1 2" key="1">
    <citation type="journal article" date="2016" name="Nat. Commun.">
        <title>Thousands of microbial genomes shed light on interconnected biogeochemical processes in an aquifer system.</title>
        <authorList>
            <person name="Anantharaman K."/>
            <person name="Brown C.T."/>
            <person name="Hug L.A."/>
            <person name="Sharon I."/>
            <person name="Castelle C.J."/>
            <person name="Probst A.J."/>
            <person name="Thomas B.C."/>
            <person name="Singh A."/>
            <person name="Wilkins M.J."/>
            <person name="Karaoz U."/>
            <person name="Brodie E.L."/>
            <person name="Williams K.H."/>
            <person name="Hubbard S.S."/>
            <person name="Banfield J.F."/>
        </authorList>
    </citation>
    <scope>NUCLEOTIDE SEQUENCE [LARGE SCALE GENOMIC DNA]</scope>
</reference>
<evidence type="ECO:0000313" key="1">
    <source>
        <dbReference type="EMBL" id="OGM78727.1"/>
    </source>
</evidence>
<proteinExistence type="predicted"/>
<gene>
    <name evidence="1" type="ORF">A2382_04130</name>
</gene>
<dbReference type="Proteomes" id="UP000178999">
    <property type="component" value="Unassembled WGS sequence"/>
</dbReference>
<name>A0A1F8CQW1_9BACT</name>
<sequence length="118" mass="13205">MIAAGVLVWKRIGEINQRKEYVQTVEELTNEKVIGGEKDPMGCLLSAGYTWYEEKQKCLRAWEEGCENGAWTKMACEKEGGRLVSNIDNQGKCNLNEKDLGKVQGLIEPFICCVSSSK</sequence>
<dbReference type="EMBL" id="MGHY01000030">
    <property type="protein sequence ID" value="OGM78727.1"/>
    <property type="molecule type" value="Genomic_DNA"/>
</dbReference>
<dbReference type="STRING" id="1802538.A2382_04130"/>
<dbReference type="AlphaFoldDB" id="A0A1F8CQW1"/>
<comment type="caution">
    <text evidence="1">The sequence shown here is derived from an EMBL/GenBank/DDBJ whole genome shotgun (WGS) entry which is preliminary data.</text>
</comment>
<protein>
    <submittedName>
        <fullName evidence="1">Uncharacterized protein</fullName>
    </submittedName>
</protein>
<evidence type="ECO:0000313" key="2">
    <source>
        <dbReference type="Proteomes" id="UP000178999"/>
    </source>
</evidence>
<organism evidence="1 2">
    <name type="scientific">Candidatus Woesebacteria bacterium RIFOXYB1_FULL_38_16</name>
    <dbReference type="NCBI Taxonomy" id="1802538"/>
    <lineage>
        <taxon>Bacteria</taxon>
        <taxon>Candidatus Woeseibacteriota</taxon>
    </lineage>
</organism>